<comment type="caution">
    <text evidence="1">The sequence shown here is derived from an EMBL/GenBank/DDBJ whole genome shotgun (WGS) entry which is preliminary data.</text>
</comment>
<reference evidence="1 2" key="1">
    <citation type="submission" date="2018-08" db="EMBL/GenBank/DDBJ databases">
        <title>Genome sequence of Methylocystis hirsuta CSC1, a methanotroph able to accumulate PHAs.</title>
        <authorList>
            <person name="Bordel S."/>
            <person name="Rodriguez E."/>
            <person name="Gancedo J."/>
            <person name="Munoz R."/>
        </authorList>
    </citation>
    <scope>NUCLEOTIDE SEQUENCE [LARGE SCALE GENOMIC DNA]</scope>
    <source>
        <strain evidence="1 2">CSC1</strain>
    </source>
</reference>
<dbReference type="AlphaFoldDB" id="A0A3M9XNG5"/>
<accession>A0A3M9XNG5</accession>
<keyword evidence="2" id="KW-1185">Reference proteome</keyword>
<proteinExistence type="predicted"/>
<name>A0A3M9XNG5_9HYPH</name>
<dbReference type="Proteomes" id="UP000268623">
    <property type="component" value="Unassembled WGS sequence"/>
</dbReference>
<organism evidence="1 2">
    <name type="scientific">Methylocystis hirsuta</name>
    <dbReference type="NCBI Taxonomy" id="369798"/>
    <lineage>
        <taxon>Bacteria</taxon>
        <taxon>Pseudomonadati</taxon>
        <taxon>Pseudomonadota</taxon>
        <taxon>Alphaproteobacteria</taxon>
        <taxon>Hyphomicrobiales</taxon>
        <taxon>Methylocystaceae</taxon>
        <taxon>Methylocystis</taxon>
    </lineage>
</organism>
<protein>
    <submittedName>
        <fullName evidence="1">Uncharacterized protein</fullName>
    </submittedName>
</protein>
<evidence type="ECO:0000313" key="1">
    <source>
        <dbReference type="EMBL" id="RNJ49839.1"/>
    </source>
</evidence>
<dbReference type="EMBL" id="QWDD01000001">
    <property type="protein sequence ID" value="RNJ49839.1"/>
    <property type="molecule type" value="Genomic_DNA"/>
</dbReference>
<gene>
    <name evidence="1" type="ORF">D1O30_09765</name>
</gene>
<evidence type="ECO:0000313" key="2">
    <source>
        <dbReference type="Proteomes" id="UP000268623"/>
    </source>
</evidence>
<sequence length="85" mass="9354">MALLVSSLKIIEDYLIAGVTGKQPQRLQELVIETNRLWFEAGEVLDSFRQLAAANAPASAYPLADANRIAKELIQLIPEMELTGD</sequence>